<comment type="caution">
    <text evidence="6">The sequence shown here is derived from an EMBL/GenBank/DDBJ whole genome shotgun (WGS) entry which is preliminary data.</text>
</comment>
<dbReference type="GO" id="GO:0005681">
    <property type="term" value="C:spliceosomal complex"/>
    <property type="evidence" value="ECO:0007669"/>
    <property type="project" value="TreeGrafter"/>
</dbReference>
<feature type="non-terminal residue" evidence="6">
    <location>
        <position position="1"/>
    </location>
</feature>
<dbReference type="SUPFAM" id="SSF52833">
    <property type="entry name" value="Thioredoxin-like"/>
    <property type="match status" value="1"/>
</dbReference>
<evidence type="ECO:0000256" key="3">
    <source>
        <dbReference type="ARBA" id="ARBA00022664"/>
    </source>
</evidence>
<dbReference type="PANTHER" id="PTHR12052:SF5">
    <property type="entry name" value="THIOREDOXIN-LIKE PROTEIN 4A"/>
    <property type="match status" value="1"/>
</dbReference>
<organism evidence="6 7">
    <name type="scientific">Taxus chinensis</name>
    <name type="common">Chinese yew</name>
    <name type="synonym">Taxus wallichiana var. chinensis</name>
    <dbReference type="NCBI Taxonomy" id="29808"/>
    <lineage>
        <taxon>Eukaryota</taxon>
        <taxon>Viridiplantae</taxon>
        <taxon>Streptophyta</taxon>
        <taxon>Embryophyta</taxon>
        <taxon>Tracheophyta</taxon>
        <taxon>Spermatophyta</taxon>
        <taxon>Pinopsida</taxon>
        <taxon>Pinidae</taxon>
        <taxon>Conifers II</taxon>
        <taxon>Cupressales</taxon>
        <taxon>Taxaceae</taxon>
        <taxon>Taxus</taxon>
    </lineage>
</organism>
<evidence type="ECO:0000256" key="1">
    <source>
        <dbReference type="ARBA" id="ARBA00004123"/>
    </source>
</evidence>
<evidence type="ECO:0000313" key="7">
    <source>
        <dbReference type="Proteomes" id="UP000824469"/>
    </source>
</evidence>
<evidence type="ECO:0000256" key="5">
    <source>
        <dbReference type="ARBA" id="ARBA00023242"/>
    </source>
</evidence>
<evidence type="ECO:0000256" key="4">
    <source>
        <dbReference type="ARBA" id="ARBA00023187"/>
    </source>
</evidence>
<dbReference type="GO" id="GO:0046540">
    <property type="term" value="C:U4/U6 x U5 tri-snRNP complex"/>
    <property type="evidence" value="ECO:0007669"/>
    <property type="project" value="InterPro"/>
</dbReference>
<name>A0AA38GF59_TAXCH</name>
<comment type="subcellular location">
    <subcellularLocation>
        <location evidence="1">Nucleus</location>
    </subcellularLocation>
</comment>
<dbReference type="Gene3D" id="3.40.30.10">
    <property type="entry name" value="Glutaredoxin"/>
    <property type="match status" value="1"/>
</dbReference>
<evidence type="ECO:0008006" key="8">
    <source>
        <dbReference type="Google" id="ProtNLM"/>
    </source>
</evidence>
<accession>A0AA38GF59</accession>
<reference evidence="6 7" key="1">
    <citation type="journal article" date="2021" name="Nat. Plants">
        <title>The Taxus genome provides insights into paclitaxel biosynthesis.</title>
        <authorList>
            <person name="Xiong X."/>
            <person name="Gou J."/>
            <person name="Liao Q."/>
            <person name="Li Y."/>
            <person name="Zhou Q."/>
            <person name="Bi G."/>
            <person name="Li C."/>
            <person name="Du R."/>
            <person name="Wang X."/>
            <person name="Sun T."/>
            <person name="Guo L."/>
            <person name="Liang H."/>
            <person name="Lu P."/>
            <person name="Wu Y."/>
            <person name="Zhang Z."/>
            <person name="Ro D.K."/>
            <person name="Shang Y."/>
            <person name="Huang S."/>
            <person name="Yan J."/>
        </authorList>
    </citation>
    <scope>NUCLEOTIDE SEQUENCE [LARGE SCALE GENOMIC DNA]</scope>
    <source>
        <strain evidence="6">Ta-2019</strain>
    </source>
</reference>
<proteinExistence type="inferred from homology"/>
<keyword evidence="7" id="KW-1185">Reference proteome</keyword>
<dbReference type="InterPro" id="IPR004123">
    <property type="entry name" value="Dim1"/>
</dbReference>
<dbReference type="InterPro" id="IPR036249">
    <property type="entry name" value="Thioredoxin-like_sf"/>
</dbReference>
<comment type="similarity">
    <text evidence="2">Belongs to the DIM1 family.</text>
</comment>
<protein>
    <recommendedName>
        <fullName evidence="8">Thioredoxin-like protein 4A</fullName>
    </recommendedName>
</protein>
<evidence type="ECO:0000256" key="2">
    <source>
        <dbReference type="ARBA" id="ARBA00008241"/>
    </source>
</evidence>
<sequence length="91" mass="10501">LKEYIVSTIYYSWSFVVPLGVSVERNRWNESQIPSEGTRSSEEILAEEERLVVIRFGHDWDDTCMEMDEVLSSVAESIFGMTMHGSCNNIY</sequence>
<dbReference type="Proteomes" id="UP000824469">
    <property type="component" value="Unassembled WGS sequence"/>
</dbReference>
<dbReference type="PANTHER" id="PTHR12052">
    <property type="entry name" value="THIOREDOXIN-LIKE PROTEN 4A, 4B"/>
    <property type="match status" value="1"/>
</dbReference>
<dbReference type="EMBL" id="JAHRHJ020000003">
    <property type="protein sequence ID" value="KAH9322006.1"/>
    <property type="molecule type" value="Genomic_DNA"/>
</dbReference>
<dbReference type="AlphaFoldDB" id="A0AA38GF59"/>
<keyword evidence="5" id="KW-0539">Nucleus</keyword>
<dbReference type="Pfam" id="PF02966">
    <property type="entry name" value="DIM1"/>
    <property type="match status" value="1"/>
</dbReference>
<dbReference type="GO" id="GO:0000398">
    <property type="term" value="P:mRNA splicing, via spliceosome"/>
    <property type="evidence" value="ECO:0007669"/>
    <property type="project" value="InterPro"/>
</dbReference>
<evidence type="ECO:0000313" key="6">
    <source>
        <dbReference type="EMBL" id="KAH9322006.1"/>
    </source>
</evidence>
<gene>
    <name evidence="6" type="ORF">KI387_016645</name>
</gene>
<keyword evidence="3" id="KW-0507">mRNA processing</keyword>
<keyword evidence="4" id="KW-0508">mRNA splicing</keyword>
<dbReference type="GO" id="GO:0005682">
    <property type="term" value="C:U5 snRNP"/>
    <property type="evidence" value="ECO:0007669"/>
    <property type="project" value="TreeGrafter"/>
</dbReference>